<dbReference type="EMBL" id="JAWDGP010002819">
    <property type="protein sequence ID" value="KAK3779647.1"/>
    <property type="molecule type" value="Genomic_DNA"/>
</dbReference>
<accession>A0AAE1A2C8</accession>
<dbReference type="AlphaFoldDB" id="A0AAE1A2C8"/>
<protein>
    <submittedName>
        <fullName evidence="1">Uncharacterized protein</fullName>
    </submittedName>
</protein>
<organism evidence="1 2">
    <name type="scientific">Elysia crispata</name>
    <name type="common">lettuce slug</name>
    <dbReference type="NCBI Taxonomy" id="231223"/>
    <lineage>
        <taxon>Eukaryota</taxon>
        <taxon>Metazoa</taxon>
        <taxon>Spiralia</taxon>
        <taxon>Lophotrochozoa</taxon>
        <taxon>Mollusca</taxon>
        <taxon>Gastropoda</taxon>
        <taxon>Heterobranchia</taxon>
        <taxon>Euthyneura</taxon>
        <taxon>Panpulmonata</taxon>
        <taxon>Sacoglossa</taxon>
        <taxon>Placobranchoidea</taxon>
        <taxon>Plakobranchidae</taxon>
        <taxon>Elysia</taxon>
    </lineage>
</organism>
<name>A0AAE1A2C8_9GAST</name>
<proteinExistence type="predicted"/>
<evidence type="ECO:0000313" key="1">
    <source>
        <dbReference type="EMBL" id="KAK3779647.1"/>
    </source>
</evidence>
<reference evidence="1" key="1">
    <citation type="journal article" date="2023" name="G3 (Bethesda)">
        <title>A reference genome for the long-term kleptoplast-retaining sea slug Elysia crispata morphotype clarki.</title>
        <authorList>
            <person name="Eastman K.E."/>
            <person name="Pendleton A.L."/>
            <person name="Shaikh M.A."/>
            <person name="Suttiyut T."/>
            <person name="Ogas R."/>
            <person name="Tomko P."/>
            <person name="Gavelis G."/>
            <person name="Widhalm J.R."/>
            <person name="Wisecaver J.H."/>
        </authorList>
    </citation>
    <scope>NUCLEOTIDE SEQUENCE</scope>
    <source>
        <strain evidence="1">ECLA1</strain>
    </source>
</reference>
<sequence length="93" mass="10577">MQQEHCGVKPQATVSSPPCHVPCLWMEQWTPGSEWADISWPSLLCDVFRWFLVRFRWGIPLAVAKSNKPAFLRRATVTVPDFSLSLKSDYPGS</sequence>
<keyword evidence="2" id="KW-1185">Reference proteome</keyword>
<evidence type="ECO:0000313" key="2">
    <source>
        <dbReference type="Proteomes" id="UP001283361"/>
    </source>
</evidence>
<dbReference type="Proteomes" id="UP001283361">
    <property type="component" value="Unassembled WGS sequence"/>
</dbReference>
<comment type="caution">
    <text evidence="1">The sequence shown here is derived from an EMBL/GenBank/DDBJ whole genome shotgun (WGS) entry which is preliminary data.</text>
</comment>
<gene>
    <name evidence="1" type="ORF">RRG08_040370</name>
</gene>